<keyword evidence="3" id="KW-1185">Reference proteome</keyword>
<dbReference type="SUPFAM" id="SSF52540">
    <property type="entry name" value="P-loop containing nucleoside triphosphate hydrolases"/>
    <property type="match status" value="2"/>
</dbReference>
<feature type="domain" description="Helicase ATP-binding" evidence="1">
    <location>
        <begin position="13"/>
        <end position="178"/>
    </location>
</feature>
<dbReference type="InterPro" id="IPR038718">
    <property type="entry name" value="SNF2-like_sf"/>
</dbReference>
<dbReference type="SMART" id="SM00487">
    <property type="entry name" value="DEXDc"/>
    <property type="match status" value="1"/>
</dbReference>
<proteinExistence type="predicted"/>
<evidence type="ECO:0000259" key="1">
    <source>
        <dbReference type="PROSITE" id="PS51192"/>
    </source>
</evidence>
<dbReference type="RefSeq" id="WP_307635112.1">
    <property type="nucleotide sequence ID" value="NZ_JAUSQL010000001.1"/>
</dbReference>
<sequence>MRFAPHNYQRQAIAHILLHPNSVLLLDMGLGKTVITLTALTSLLANQLAHKVLVVAPKRVATHTWPAELAKWDHLAGLDAVVLTGSPAKRQALLEDPAPLHIINRENIPWLVQTLGNAWPYDTVVIDELSSFKNASSKRNRALCRVRPHIHRMIGLTGTPTPNGLLDLFGQYKLIDPSIFGTRITTYRERYFQPTTYVYGRPVGWEPRQGAQDAIYEAIRPVTISMTAEDYLDVPEAIFVNHAVAIPPKARATYDTLKRDLVTHINTETIDASSAATLAGKLLQLSAGAIYTDPTSAEWVDVHDAKLDGLEDLVEAANGQPLLVAYWYTHDLARIKDRFPNARLLDTAQDFEDWNKGLIPIGLIHPASAGHGLNLQAGGHLLVWFTLTWSLELYQQLNARLHRQGQQHPVTITHLVAEDTIDARVLASLDKKDTTQAALVEAVKTELAQEAHRDSQQ</sequence>
<dbReference type="Gene3D" id="3.40.50.300">
    <property type="entry name" value="P-loop containing nucleotide triphosphate hydrolases"/>
    <property type="match status" value="1"/>
</dbReference>
<accession>A0ABT9PJW5</accession>
<dbReference type="PROSITE" id="PS51192">
    <property type="entry name" value="HELICASE_ATP_BIND_1"/>
    <property type="match status" value="1"/>
</dbReference>
<dbReference type="InterPro" id="IPR000330">
    <property type="entry name" value="SNF2_N"/>
</dbReference>
<dbReference type="Gene3D" id="3.40.50.10810">
    <property type="entry name" value="Tandem AAA-ATPase domain"/>
    <property type="match status" value="1"/>
</dbReference>
<protein>
    <recommendedName>
        <fullName evidence="1">Helicase ATP-binding domain-containing protein</fullName>
    </recommendedName>
</protein>
<dbReference type="EMBL" id="JAUSQL010000001">
    <property type="protein sequence ID" value="MDP9833018.1"/>
    <property type="molecule type" value="Genomic_DNA"/>
</dbReference>
<evidence type="ECO:0000313" key="3">
    <source>
        <dbReference type="Proteomes" id="UP001230145"/>
    </source>
</evidence>
<name>A0ABT9PJW5_9ACTO</name>
<reference evidence="2 3" key="1">
    <citation type="submission" date="2023-07" db="EMBL/GenBank/DDBJ databases">
        <title>Sequencing the genomes of 1000 actinobacteria strains.</title>
        <authorList>
            <person name="Klenk H.-P."/>
        </authorList>
    </citation>
    <scope>NUCLEOTIDE SEQUENCE [LARGE SCALE GENOMIC DNA]</scope>
    <source>
        <strain evidence="2 3">DSM 19515</strain>
    </source>
</reference>
<organism evidence="2 3">
    <name type="scientific">Trueperella abortisuis</name>
    <dbReference type="NCBI Taxonomy" id="445930"/>
    <lineage>
        <taxon>Bacteria</taxon>
        <taxon>Bacillati</taxon>
        <taxon>Actinomycetota</taxon>
        <taxon>Actinomycetes</taxon>
        <taxon>Actinomycetales</taxon>
        <taxon>Actinomycetaceae</taxon>
        <taxon>Trueperella</taxon>
    </lineage>
</organism>
<dbReference type="Proteomes" id="UP001230145">
    <property type="component" value="Unassembled WGS sequence"/>
</dbReference>
<dbReference type="Pfam" id="PF00176">
    <property type="entry name" value="SNF2-rel_dom"/>
    <property type="match status" value="1"/>
</dbReference>
<dbReference type="PANTHER" id="PTHR10799">
    <property type="entry name" value="SNF2/RAD54 HELICASE FAMILY"/>
    <property type="match status" value="1"/>
</dbReference>
<dbReference type="InterPro" id="IPR027417">
    <property type="entry name" value="P-loop_NTPase"/>
</dbReference>
<gene>
    <name evidence="2" type="ORF">J2S45_001697</name>
</gene>
<comment type="caution">
    <text evidence="2">The sequence shown here is derived from an EMBL/GenBank/DDBJ whole genome shotgun (WGS) entry which is preliminary data.</text>
</comment>
<dbReference type="InterPro" id="IPR014001">
    <property type="entry name" value="Helicase_ATP-bd"/>
</dbReference>
<evidence type="ECO:0000313" key="2">
    <source>
        <dbReference type="EMBL" id="MDP9833018.1"/>
    </source>
</evidence>